<proteinExistence type="predicted"/>
<name>A0AAW0ITN0_MYOGA</name>
<dbReference type="EMBL" id="JBBHLL010000093">
    <property type="protein sequence ID" value="KAK7817652.1"/>
    <property type="molecule type" value="Genomic_DNA"/>
</dbReference>
<feature type="region of interest" description="Disordered" evidence="1">
    <location>
        <begin position="38"/>
        <end position="116"/>
    </location>
</feature>
<evidence type="ECO:0000313" key="2">
    <source>
        <dbReference type="EMBL" id="KAK7817652.1"/>
    </source>
</evidence>
<accession>A0AAW0ITN0</accession>
<protein>
    <submittedName>
        <fullName evidence="2">Uncharacterized protein</fullName>
    </submittedName>
</protein>
<keyword evidence="3" id="KW-1185">Reference proteome</keyword>
<comment type="caution">
    <text evidence="2">The sequence shown here is derived from an EMBL/GenBank/DDBJ whole genome shotgun (WGS) entry which is preliminary data.</text>
</comment>
<gene>
    <name evidence="2" type="ORF">U0070_018616</name>
</gene>
<evidence type="ECO:0000256" key="1">
    <source>
        <dbReference type="SAM" id="MobiDB-lite"/>
    </source>
</evidence>
<feature type="compositionally biased region" description="Basic and acidic residues" evidence="1">
    <location>
        <begin position="66"/>
        <end position="81"/>
    </location>
</feature>
<reference evidence="2 3" key="1">
    <citation type="journal article" date="2023" name="bioRxiv">
        <title>Conserved and derived expression patterns and positive selection on dental genes reveal complex evolutionary context of ever-growing rodent molars.</title>
        <authorList>
            <person name="Calamari Z.T."/>
            <person name="Song A."/>
            <person name="Cohen E."/>
            <person name="Akter M."/>
            <person name="Roy R.D."/>
            <person name="Hallikas O."/>
            <person name="Christensen M.M."/>
            <person name="Li P."/>
            <person name="Marangoni P."/>
            <person name="Jernvall J."/>
            <person name="Klein O.D."/>
        </authorList>
    </citation>
    <scope>NUCLEOTIDE SEQUENCE [LARGE SCALE GENOMIC DNA]</scope>
    <source>
        <strain evidence="2">V071</strain>
    </source>
</reference>
<dbReference type="Proteomes" id="UP001488838">
    <property type="component" value="Unassembled WGS sequence"/>
</dbReference>
<evidence type="ECO:0000313" key="3">
    <source>
        <dbReference type="Proteomes" id="UP001488838"/>
    </source>
</evidence>
<feature type="compositionally biased region" description="Acidic residues" evidence="1">
    <location>
        <begin position="46"/>
        <end position="56"/>
    </location>
</feature>
<sequence length="164" mass="18884">MLRTCSLPDLSKLFRTLMDVPTVGDVHQDSLEIEELEDEHIKDSEDAVFEETDSDLQELQASMEQLLREQPGEEHSEEEQTARGTDAAEEDDNPSSDSALNEEWHSDNSDGETASECEYDSVFNHLEELRLHLEQEMGFEKLFEVYEKVKWRAVTVSWATDNDE</sequence>
<dbReference type="AlphaFoldDB" id="A0AAW0ITN0"/>
<organism evidence="2 3">
    <name type="scientific">Myodes glareolus</name>
    <name type="common">Bank vole</name>
    <name type="synonym">Clethrionomys glareolus</name>
    <dbReference type="NCBI Taxonomy" id="447135"/>
    <lineage>
        <taxon>Eukaryota</taxon>
        <taxon>Metazoa</taxon>
        <taxon>Chordata</taxon>
        <taxon>Craniata</taxon>
        <taxon>Vertebrata</taxon>
        <taxon>Euteleostomi</taxon>
        <taxon>Mammalia</taxon>
        <taxon>Eutheria</taxon>
        <taxon>Euarchontoglires</taxon>
        <taxon>Glires</taxon>
        <taxon>Rodentia</taxon>
        <taxon>Myomorpha</taxon>
        <taxon>Muroidea</taxon>
        <taxon>Cricetidae</taxon>
        <taxon>Arvicolinae</taxon>
        <taxon>Myodes</taxon>
    </lineage>
</organism>